<keyword evidence="1" id="KW-0732">Signal</keyword>
<proteinExistence type="predicted"/>
<feature type="signal peptide" evidence="1">
    <location>
        <begin position="1"/>
        <end position="25"/>
    </location>
</feature>
<evidence type="ECO:0000313" key="4">
    <source>
        <dbReference type="Proteomes" id="UP000561045"/>
    </source>
</evidence>
<dbReference type="Proteomes" id="UP000561045">
    <property type="component" value="Unassembled WGS sequence"/>
</dbReference>
<dbReference type="InterPro" id="IPR033399">
    <property type="entry name" value="TP_0789-like"/>
</dbReference>
<gene>
    <name evidence="3" type="ORF">GGR36_003385</name>
</gene>
<keyword evidence="4" id="KW-1185">Reference proteome</keyword>
<keyword evidence="3" id="KW-0449">Lipoprotein</keyword>
<name>A0A840BRF7_9RHOO</name>
<evidence type="ECO:0000313" key="3">
    <source>
        <dbReference type="EMBL" id="MBB4014039.1"/>
    </source>
</evidence>
<dbReference type="PIRSF" id="PIRSF028205">
    <property type="entry name" value="UCP028205"/>
    <property type="match status" value="1"/>
</dbReference>
<dbReference type="EMBL" id="JACIET010000002">
    <property type="protein sequence ID" value="MBB4014039.1"/>
    <property type="molecule type" value="Genomic_DNA"/>
</dbReference>
<dbReference type="RefSeq" id="WP_183635942.1">
    <property type="nucleotide sequence ID" value="NZ_BAABLE010000005.1"/>
</dbReference>
<protein>
    <submittedName>
        <fullName evidence="3">Outer membrane lipoprotein-sorting protein</fullName>
    </submittedName>
</protein>
<sequence>MFDLNLIQRGLLLGALALCANAAHAESPEALLKRADAWRLSADNMKVETRIEVMKNGALEKERDYLVFLRPGRESLVLMQSPAEKGQKVLMKADDFWMILPGSQRPIRITPTQKLIGDAAAGDVATLSWSEDYAPAQAEAEKCDSVACTHLTLKAKQASVTYARIELWVDTKTAQPLKADLYVVSEKLAKRASFEIGTLYGKPQVTSMVIDDEILTNRRTVLHYRSRTAYEAPEAWFNPMYLTRNTVTP</sequence>
<organism evidence="3 4">
    <name type="scientific">Niveibacterium umoris</name>
    <dbReference type="NCBI Taxonomy" id="1193620"/>
    <lineage>
        <taxon>Bacteria</taxon>
        <taxon>Pseudomonadati</taxon>
        <taxon>Pseudomonadota</taxon>
        <taxon>Betaproteobacteria</taxon>
        <taxon>Rhodocyclales</taxon>
        <taxon>Rhodocyclaceae</taxon>
        <taxon>Niveibacterium</taxon>
    </lineage>
</organism>
<feature type="domain" description="Uncharacterized protein TP-0789" evidence="2">
    <location>
        <begin position="74"/>
        <end position="244"/>
    </location>
</feature>
<reference evidence="3 4" key="1">
    <citation type="submission" date="2020-08" db="EMBL/GenBank/DDBJ databases">
        <title>Genomic Encyclopedia of Type Strains, Phase IV (KMG-IV): sequencing the most valuable type-strain genomes for metagenomic binning, comparative biology and taxonomic classification.</title>
        <authorList>
            <person name="Goeker M."/>
        </authorList>
    </citation>
    <scope>NUCLEOTIDE SEQUENCE [LARGE SCALE GENOMIC DNA]</scope>
    <source>
        <strain evidence="3 4">DSM 106739</strain>
    </source>
</reference>
<comment type="caution">
    <text evidence="3">The sequence shown here is derived from an EMBL/GenBank/DDBJ whole genome shotgun (WGS) entry which is preliminary data.</text>
</comment>
<dbReference type="AlphaFoldDB" id="A0A840BRF7"/>
<dbReference type="CDD" id="cd16329">
    <property type="entry name" value="LolA_like"/>
    <property type="match status" value="1"/>
</dbReference>
<dbReference type="InterPro" id="IPR011220">
    <property type="entry name" value="UCP028205"/>
</dbReference>
<dbReference type="Pfam" id="PF17131">
    <property type="entry name" value="LolA_like"/>
    <property type="match status" value="1"/>
</dbReference>
<feature type="chain" id="PRO_5032884131" evidence="1">
    <location>
        <begin position="26"/>
        <end position="249"/>
    </location>
</feature>
<dbReference type="Gene3D" id="2.50.20.10">
    <property type="entry name" value="Lipoprotein localisation LolA/LolB/LppX"/>
    <property type="match status" value="1"/>
</dbReference>
<evidence type="ECO:0000256" key="1">
    <source>
        <dbReference type="SAM" id="SignalP"/>
    </source>
</evidence>
<accession>A0A840BRF7</accession>
<evidence type="ECO:0000259" key="2">
    <source>
        <dbReference type="Pfam" id="PF17131"/>
    </source>
</evidence>